<comment type="caution">
    <text evidence="2">The sequence shown here is derived from an EMBL/GenBank/DDBJ whole genome shotgun (WGS) entry which is preliminary data.</text>
</comment>
<evidence type="ECO:0000256" key="1">
    <source>
        <dbReference type="SAM" id="Phobius"/>
    </source>
</evidence>
<keyword evidence="1" id="KW-0812">Transmembrane</keyword>
<dbReference type="OrthoDB" id="9784784at2"/>
<dbReference type="RefSeq" id="WP_007086405.1">
    <property type="nucleotide sequence ID" value="NZ_AJLS01000121.1"/>
</dbReference>
<feature type="transmembrane region" description="Helical" evidence="1">
    <location>
        <begin position="20"/>
        <end position="37"/>
    </location>
</feature>
<feature type="transmembrane region" description="Helical" evidence="1">
    <location>
        <begin position="99"/>
        <end position="129"/>
    </location>
</feature>
<keyword evidence="3" id="KW-1185">Reference proteome</keyword>
<sequence>MRKLISLEIKKFKLYSYLKGVLITNFVIMGFLCLIYFGEKSDGNIAFVSYESAFADFGSLIRAAFTIFASVLIARLFIEEYKSKSITLMFMYPIKRKKIMIAKLLIVAGFTFLTIFFSNILVGSAFYLADSFLHFVPKALTAKVLTDGLIAMTLGAIASAGMALIPLFFGMRKKSVPTTIVSAIILVSLTSSTSNDVTVFSFIAIPISLAVIGCLIAYFSIRNIEKVDVN</sequence>
<dbReference type="STRING" id="1117379.BABA_17047"/>
<dbReference type="Pfam" id="PF12730">
    <property type="entry name" value="ABC2_membrane_4"/>
    <property type="match status" value="1"/>
</dbReference>
<keyword evidence="1" id="KW-0472">Membrane</keyword>
<accession>K6DDL0</accession>
<evidence type="ECO:0000313" key="2">
    <source>
        <dbReference type="EMBL" id="EKN66138.1"/>
    </source>
</evidence>
<dbReference type="AlphaFoldDB" id="K6DDL0"/>
<dbReference type="eggNOG" id="ENOG502Z9TS">
    <property type="taxonomic scope" value="Bacteria"/>
</dbReference>
<gene>
    <name evidence="2" type="ORF">BABA_17047</name>
</gene>
<name>K6DDL0_9BACI</name>
<reference evidence="2 3" key="1">
    <citation type="journal article" date="2012" name="Front. Microbiol.">
        <title>Redundancy and modularity in membrane-associated dissimilatory nitrate reduction in Bacillus.</title>
        <authorList>
            <person name="Heylen K."/>
            <person name="Keltjens J."/>
        </authorList>
    </citation>
    <scope>NUCLEOTIDE SEQUENCE [LARGE SCALE GENOMIC DNA]</scope>
    <source>
        <strain evidence="3">LMG 21833T</strain>
    </source>
</reference>
<dbReference type="PATRIC" id="fig|1117379.3.peg.3538"/>
<evidence type="ECO:0000313" key="3">
    <source>
        <dbReference type="Proteomes" id="UP000006316"/>
    </source>
</evidence>
<feature type="transmembrane region" description="Helical" evidence="1">
    <location>
        <begin position="149"/>
        <end position="169"/>
    </location>
</feature>
<dbReference type="EMBL" id="AJLS01000121">
    <property type="protein sequence ID" value="EKN66138.1"/>
    <property type="molecule type" value="Genomic_DNA"/>
</dbReference>
<keyword evidence="1" id="KW-1133">Transmembrane helix</keyword>
<feature type="transmembrane region" description="Helical" evidence="1">
    <location>
        <begin position="176"/>
        <end position="193"/>
    </location>
</feature>
<dbReference type="Proteomes" id="UP000006316">
    <property type="component" value="Unassembled WGS sequence"/>
</dbReference>
<feature type="transmembrane region" description="Helical" evidence="1">
    <location>
        <begin position="57"/>
        <end position="78"/>
    </location>
</feature>
<protein>
    <submittedName>
        <fullName evidence="2">Na+-driven exporter or maturation protein</fullName>
    </submittedName>
</protein>
<proteinExistence type="predicted"/>
<feature type="transmembrane region" description="Helical" evidence="1">
    <location>
        <begin position="199"/>
        <end position="221"/>
    </location>
</feature>
<organism evidence="2 3">
    <name type="scientific">Neobacillus bataviensis LMG 21833</name>
    <dbReference type="NCBI Taxonomy" id="1117379"/>
    <lineage>
        <taxon>Bacteria</taxon>
        <taxon>Bacillati</taxon>
        <taxon>Bacillota</taxon>
        <taxon>Bacilli</taxon>
        <taxon>Bacillales</taxon>
        <taxon>Bacillaceae</taxon>
        <taxon>Neobacillus</taxon>
    </lineage>
</organism>